<sequence length="241" mass="28327">MSKSTLWAVAMRPEGYSPFKQTPAASKEIAERAVERYRKMHEKECNNFFLEIFDDVIKVQKWHGSRKDHIKNLFYVESWFSEPMYQCFDLKTAERVFKFDEIVICYKKGSAPLVTKSFDEAKLFYGSSETGFKYQIQPIDPPENLFNWFHPDIELFDTIEEGAEAYTREQWAQLQMNLRVEIETQLLDYDEIPNIPEDAVVWPNWKPEPPEQGLFLIASFDSEDGPVLWWANPKAESKEAN</sequence>
<name>A0A1S2FWS4_ACIBA</name>
<proteinExistence type="predicted"/>
<gene>
    <name evidence="1" type="ORF">A7M90_19115</name>
</gene>
<dbReference type="AlphaFoldDB" id="A0A1S2FWS4"/>
<dbReference type="EMBL" id="LYKI01000025">
    <property type="protein sequence ID" value="OIG71626.1"/>
    <property type="molecule type" value="Genomic_DNA"/>
</dbReference>
<comment type="caution">
    <text evidence="1">The sequence shown here is derived from an EMBL/GenBank/DDBJ whole genome shotgun (WGS) entry which is preliminary data.</text>
</comment>
<accession>A0A1S2FWS4</accession>
<evidence type="ECO:0000313" key="2">
    <source>
        <dbReference type="Proteomes" id="UP000179937"/>
    </source>
</evidence>
<dbReference type="Proteomes" id="UP000179937">
    <property type="component" value="Unassembled WGS sequence"/>
</dbReference>
<evidence type="ECO:0000313" key="1">
    <source>
        <dbReference type="EMBL" id="OIG71626.1"/>
    </source>
</evidence>
<protein>
    <submittedName>
        <fullName evidence="1">Uncharacterized protein</fullName>
    </submittedName>
</protein>
<organism evidence="1 2">
    <name type="scientific">Acinetobacter baumannii</name>
    <dbReference type="NCBI Taxonomy" id="470"/>
    <lineage>
        <taxon>Bacteria</taxon>
        <taxon>Pseudomonadati</taxon>
        <taxon>Pseudomonadota</taxon>
        <taxon>Gammaproteobacteria</taxon>
        <taxon>Moraxellales</taxon>
        <taxon>Moraxellaceae</taxon>
        <taxon>Acinetobacter</taxon>
        <taxon>Acinetobacter calcoaceticus/baumannii complex</taxon>
    </lineage>
</organism>
<dbReference type="RefSeq" id="WP_071211511.1">
    <property type="nucleotide sequence ID" value="NZ_CP077835.1"/>
</dbReference>
<reference evidence="1 2" key="1">
    <citation type="submission" date="2016-05" db="EMBL/GenBank/DDBJ databases">
        <title>The evolution of Acinetobacter baumannii in vivo.</title>
        <authorList>
            <person name="Hua X."/>
            <person name="Yu Y."/>
        </authorList>
    </citation>
    <scope>NUCLEOTIDE SEQUENCE [LARGE SCALE GENOMIC DNA]</scope>
    <source>
        <strain evidence="1 2">XH647</strain>
    </source>
</reference>